<proteinExistence type="predicted"/>
<dbReference type="Proteomes" id="UP000053105">
    <property type="component" value="Unassembled WGS sequence"/>
</dbReference>
<dbReference type="AlphaFoldDB" id="A0A0M9A9R8"/>
<name>A0A0M9A9R8_9HYME</name>
<accession>A0A0M9A9R8</accession>
<sequence>MWQTPNLCSAYKHPALMQLQANNNEFHSWFHSRKPSMDDVGNPTSVNARKQKCGIHVQIGLSNSTGEFIVNPPTGIVNYPNSAKRKPQNKINFEMNYYDHVQVEDLSMSETTSLHF</sequence>
<evidence type="ECO:0000313" key="1">
    <source>
        <dbReference type="EMBL" id="KOX80117.1"/>
    </source>
</evidence>
<keyword evidence="2" id="KW-1185">Reference proteome</keyword>
<evidence type="ECO:0000313" key="2">
    <source>
        <dbReference type="Proteomes" id="UP000053105"/>
    </source>
</evidence>
<protein>
    <submittedName>
        <fullName evidence="1">Uncharacterized protein</fullName>
    </submittedName>
</protein>
<dbReference type="EMBL" id="KQ435707">
    <property type="protein sequence ID" value="KOX80117.1"/>
    <property type="molecule type" value="Genomic_DNA"/>
</dbReference>
<dbReference type="OrthoDB" id="8194068at2759"/>
<organism evidence="1 2">
    <name type="scientific">Melipona quadrifasciata</name>
    <dbReference type="NCBI Taxonomy" id="166423"/>
    <lineage>
        <taxon>Eukaryota</taxon>
        <taxon>Metazoa</taxon>
        <taxon>Ecdysozoa</taxon>
        <taxon>Arthropoda</taxon>
        <taxon>Hexapoda</taxon>
        <taxon>Insecta</taxon>
        <taxon>Pterygota</taxon>
        <taxon>Neoptera</taxon>
        <taxon>Endopterygota</taxon>
        <taxon>Hymenoptera</taxon>
        <taxon>Apocrita</taxon>
        <taxon>Aculeata</taxon>
        <taxon>Apoidea</taxon>
        <taxon>Anthophila</taxon>
        <taxon>Apidae</taxon>
        <taxon>Melipona</taxon>
    </lineage>
</organism>
<reference evidence="1 2" key="1">
    <citation type="submission" date="2015-07" db="EMBL/GenBank/DDBJ databases">
        <title>The genome of Melipona quadrifasciata.</title>
        <authorList>
            <person name="Pan H."/>
            <person name="Kapheim K."/>
        </authorList>
    </citation>
    <scope>NUCLEOTIDE SEQUENCE [LARGE SCALE GENOMIC DNA]</scope>
    <source>
        <strain evidence="1">0111107301</strain>
        <tissue evidence="1">Whole body</tissue>
    </source>
</reference>
<gene>
    <name evidence="1" type="ORF">WN51_08197</name>
</gene>